<dbReference type="PROSITE" id="PS50977">
    <property type="entry name" value="HTH_TETR_2"/>
    <property type="match status" value="1"/>
</dbReference>
<dbReference type="Pfam" id="PF00440">
    <property type="entry name" value="TetR_N"/>
    <property type="match status" value="1"/>
</dbReference>
<dbReference type="InterPro" id="IPR036271">
    <property type="entry name" value="Tet_transcr_reg_TetR-rel_C_sf"/>
</dbReference>
<dbReference type="SUPFAM" id="SSF48498">
    <property type="entry name" value="Tetracyclin repressor-like, C-terminal domain"/>
    <property type="match status" value="1"/>
</dbReference>
<gene>
    <name evidence="7" type="ORF">SAMN06295885_2412</name>
</gene>
<evidence type="ECO:0000256" key="2">
    <source>
        <dbReference type="ARBA" id="ARBA00023015"/>
    </source>
</evidence>
<organism evidence="7 8">
    <name type="scientific">Rathayibacter oskolensis</name>
    <dbReference type="NCBI Taxonomy" id="1891671"/>
    <lineage>
        <taxon>Bacteria</taxon>
        <taxon>Bacillati</taxon>
        <taxon>Actinomycetota</taxon>
        <taxon>Actinomycetes</taxon>
        <taxon>Micrococcales</taxon>
        <taxon>Microbacteriaceae</taxon>
        <taxon>Rathayibacter</taxon>
    </lineage>
</organism>
<evidence type="ECO:0000313" key="8">
    <source>
        <dbReference type="Proteomes" id="UP000193711"/>
    </source>
</evidence>
<evidence type="ECO:0000313" key="7">
    <source>
        <dbReference type="EMBL" id="SMH44701.1"/>
    </source>
</evidence>
<dbReference type="EMBL" id="FXBM01000002">
    <property type="protein sequence ID" value="SMH44701.1"/>
    <property type="molecule type" value="Genomic_DNA"/>
</dbReference>
<accession>A0A1X7P401</accession>
<protein>
    <submittedName>
        <fullName evidence="7">Transcriptional regulator, TetR family</fullName>
    </submittedName>
</protein>
<dbReference type="PANTHER" id="PTHR47506:SF6">
    <property type="entry name" value="HTH-TYPE TRANSCRIPTIONAL REPRESSOR NEMR"/>
    <property type="match status" value="1"/>
</dbReference>
<dbReference type="InterPro" id="IPR001647">
    <property type="entry name" value="HTH_TetR"/>
</dbReference>
<feature type="DNA-binding region" description="H-T-H motif" evidence="5">
    <location>
        <begin position="42"/>
        <end position="61"/>
    </location>
</feature>
<keyword evidence="1" id="KW-0678">Repressor</keyword>
<evidence type="ECO:0000256" key="5">
    <source>
        <dbReference type="PROSITE-ProRule" id="PRU00335"/>
    </source>
</evidence>
<dbReference type="OrthoDB" id="7505659at2"/>
<keyword evidence="3 5" id="KW-0238">DNA-binding</keyword>
<dbReference type="Gene3D" id="1.10.357.10">
    <property type="entry name" value="Tetracycline Repressor, domain 2"/>
    <property type="match status" value="1"/>
</dbReference>
<proteinExistence type="predicted"/>
<dbReference type="InterPro" id="IPR039538">
    <property type="entry name" value="BetI_C"/>
</dbReference>
<dbReference type="PRINTS" id="PR00455">
    <property type="entry name" value="HTHTETR"/>
</dbReference>
<keyword evidence="2" id="KW-0805">Transcription regulation</keyword>
<dbReference type="AlphaFoldDB" id="A0A1X7P401"/>
<evidence type="ECO:0000256" key="1">
    <source>
        <dbReference type="ARBA" id="ARBA00022491"/>
    </source>
</evidence>
<dbReference type="PANTHER" id="PTHR47506">
    <property type="entry name" value="TRANSCRIPTIONAL REGULATORY PROTEIN"/>
    <property type="match status" value="1"/>
</dbReference>
<dbReference type="Pfam" id="PF13977">
    <property type="entry name" value="TetR_C_6"/>
    <property type="match status" value="1"/>
</dbReference>
<name>A0A1X7P401_9MICO</name>
<feature type="domain" description="HTH tetR-type" evidence="6">
    <location>
        <begin position="19"/>
        <end position="79"/>
    </location>
</feature>
<evidence type="ECO:0000256" key="3">
    <source>
        <dbReference type="ARBA" id="ARBA00023125"/>
    </source>
</evidence>
<dbReference type="GO" id="GO:0003677">
    <property type="term" value="F:DNA binding"/>
    <property type="evidence" value="ECO:0007669"/>
    <property type="project" value="UniProtKB-UniRule"/>
</dbReference>
<evidence type="ECO:0000256" key="4">
    <source>
        <dbReference type="ARBA" id="ARBA00023163"/>
    </source>
</evidence>
<reference evidence="8" key="1">
    <citation type="submission" date="2017-04" db="EMBL/GenBank/DDBJ databases">
        <authorList>
            <person name="Varghese N."/>
            <person name="Submissions S."/>
        </authorList>
    </citation>
    <scope>NUCLEOTIDE SEQUENCE [LARGE SCALE GENOMIC DNA]</scope>
    <source>
        <strain evidence="8">VKM Ac-2121</strain>
    </source>
</reference>
<evidence type="ECO:0000259" key="6">
    <source>
        <dbReference type="PROSITE" id="PS50977"/>
    </source>
</evidence>
<dbReference type="InterPro" id="IPR009057">
    <property type="entry name" value="Homeodomain-like_sf"/>
</dbReference>
<sequence length="206" mass="22743">MALPTSPPRRPRGQYAKTAARRAEIVRAGLEVFSASGYHAASLREIAEKVGLSQAGVLHHFANKWELLSAVLTLRDDESLVRVPRGDQISGLETIRGLVDLVAYNTRIPGLVELQCVLSAEATHADHPAHEYFAKRYRFVIDLLTDAFGDMLTKGQLEPGVDPRSAAIRAVATMDGLQVQWLLQRDALDMQTEFRLAIQTLTTVEV</sequence>
<keyword evidence="4" id="KW-0804">Transcription</keyword>
<dbReference type="STRING" id="1891671.SAMN06295885_2412"/>
<dbReference type="SUPFAM" id="SSF46689">
    <property type="entry name" value="Homeodomain-like"/>
    <property type="match status" value="1"/>
</dbReference>
<dbReference type="Proteomes" id="UP000193711">
    <property type="component" value="Unassembled WGS sequence"/>
</dbReference>
<dbReference type="RefSeq" id="WP_085476820.1">
    <property type="nucleotide sequence ID" value="NZ_FXBM01000002.1"/>
</dbReference>
<keyword evidence="8" id="KW-1185">Reference proteome</keyword>